<dbReference type="Pfam" id="PF02374">
    <property type="entry name" value="ArsA_ATPase"/>
    <property type="match status" value="1"/>
</dbReference>
<dbReference type="PANTHER" id="PTHR10803">
    <property type="entry name" value="ARSENICAL PUMP-DRIVING ATPASE ARSENITE-TRANSLOCATING ATPASE"/>
    <property type="match status" value="1"/>
</dbReference>
<dbReference type="InterPro" id="IPR027417">
    <property type="entry name" value="P-loop_NTPase"/>
</dbReference>
<sequence>MGGTRFVFFGGKGGVGKTTVSSAFGLDSARAGDRTLLVSTDPAHSTGDVFEQSFGDDPQRVESYENLWAMEIDPEREIADHLQGIKRKLNSQLSASMINEVDVQLEMAHQTPGAYEAALFDRFIDVMANAEEYDRVVFDTSPTGGTLRLLSLPELLRDWVEQLRAKRMQSVELYERAAIGKREPRRMREGDPILARLEERRDRFEFAHETLRTDASFYLVMNPDDLSLRETERAIDALDEYDLDVGGIVINRVTPEPESHEEGRGASYLRERCSKERDRIEAAHDRLEPPIVAEIEARVEEIRGPLLADVADELDVIRAEERDQSSTR</sequence>
<evidence type="ECO:0000259" key="2">
    <source>
        <dbReference type="Pfam" id="PF02374"/>
    </source>
</evidence>
<proteinExistence type="inferred from homology"/>
<dbReference type="GO" id="GO:0005524">
    <property type="term" value="F:ATP binding"/>
    <property type="evidence" value="ECO:0007669"/>
    <property type="project" value="InterPro"/>
</dbReference>
<dbReference type="PANTHER" id="PTHR10803:SF3">
    <property type="entry name" value="ATPASE GET3"/>
    <property type="match status" value="1"/>
</dbReference>
<dbReference type="EMBL" id="VTAW01000017">
    <property type="protein sequence ID" value="TYT61516.1"/>
    <property type="molecule type" value="Genomic_DNA"/>
</dbReference>
<dbReference type="Gene3D" id="3.40.50.300">
    <property type="entry name" value="P-loop containing nucleotide triphosphate hydrolases"/>
    <property type="match status" value="1"/>
</dbReference>
<evidence type="ECO:0000256" key="1">
    <source>
        <dbReference type="ARBA" id="ARBA00011040"/>
    </source>
</evidence>
<dbReference type="CDD" id="cd02035">
    <property type="entry name" value="ArsA"/>
    <property type="match status" value="1"/>
</dbReference>
<comment type="caution">
    <text evidence="3">The sequence shown here is derived from an EMBL/GenBank/DDBJ whole genome shotgun (WGS) entry which is preliminary data.</text>
</comment>
<dbReference type="NCBIfam" id="TIGR00345">
    <property type="entry name" value="GET3_arsA_TRC40"/>
    <property type="match status" value="1"/>
</dbReference>
<evidence type="ECO:0000313" key="3">
    <source>
        <dbReference type="EMBL" id="TYT61516.1"/>
    </source>
</evidence>
<reference evidence="3 4" key="1">
    <citation type="submission" date="2019-08" db="EMBL/GenBank/DDBJ databases">
        <title>Archaea genome.</title>
        <authorList>
            <person name="Kajale S."/>
            <person name="Shouche Y."/>
            <person name="Deshpande N."/>
            <person name="Sharma A."/>
        </authorList>
    </citation>
    <scope>NUCLEOTIDE SEQUENCE [LARGE SCALE GENOMIC DNA]</scope>
    <source>
        <strain evidence="3 4">ESP3B_9</strain>
    </source>
</reference>
<dbReference type="AlphaFoldDB" id="A0A5D5AIG4"/>
<accession>A0A5D5AIG4</accession>
<keyword evidence="4" id="KW-1185">Reference proteome</keyword>
<dbReference type="GO" id="GO:0016887">
    <property type="term" value="F:ATP hydrolysis activity"/>
    <property type="evidence" value="ECO:0007669"/>
    <property type="project" value="InterPro"/>
</dbReference>
<evidence type="ECO:0000313" key="4">
    <source>
        <dbReference type="Proteomes" id="UP000324104"/>
    </source>
</evidence>
<organism evidence="3 4">
    <name type="scientific">Natrialba swarupiae</name>
    <dbReference type="NCBI Taxonomy" id="2448032"/>
    <lineage>
        <taxon>Archaea</taxon>
        <taxon>Methanobacteriati</taxon>
        <taxon>Methanobacteriota</taxon>
        <taxon>Stenosarchaea group</taxon>
        <taxon>Halobacteria</taxon>
        <taxon>Halobacteriales</taxon>
        <taxon>Natrialbaceae</taxon>
        <taxon>Natrialba</taxon>
    </lineage>
</organism>
<protein>
    <submittedName>
        <fullName evidence="3">ArsA family ATPase</fullName>
    </submittedName>
</protein>
<dbReference type="InterPro" id="IPR025723">
    <property type="entry name" value="ArsA/GET3_ATPase-like"/>
</dbReference>
<dbReference type="SUPFAM" id="SSF52540">
    <property type="entry name" value="P-loop containing nucleoside triphosphate hydrolases"/>
    <property type="match status" value="1"/>
</dbReference>
<comment type="similarity">
    <text evidence="1">Belongs to the arsA ATPase family.</text>
</comment>
<dbReference type="Proteomes" id="UP000324104">
    <property type="component" value="Unassembled WGS sequence"/>
</dbReference>
<dbReference type="InterPro" id="IPR016300">
    <property type="entry name" value="ATPase_ArsA/GET3"/>
</dbReference>
<feature type="domain" description="ArsA/GET3 Anion-transporting ATPase-like" evidence="2">
    <location>
        <begin position="4"/>
        <end position="304"/>
    </location>
</feature>
<dbReference type="RefSeq" id="WP_149082013.1">
    <property type="nucleotide sequence ID" value="NZ_VTAW01000017.1"/>
</dbReference>
<gene>
    <name evidence="3" type="ORF">FYC77_13450</name>
</gene>
<name>A0A5D5AIG4_9EURY</name>